<comment type="caution">
    <text evidence="2">The sequence shown here is derived from an EMBL/GenBank/DDBJ whole genome shotgun (WGS) entry which is preliminary data.</text>
</comment>
<dbReference type="Gene3D" id="2.40.50.140">
    <property type="entry name" value="Nucleic acid-binding proteins"/>
    <property type="match status" value="1"/>
</dbReference>
<sequence length="153" mass="16813">MLVERFYALAGLDTGPVPGSTGSTGRSGSVLTTLLLTARIGGILLAIVTRVLFLIPVLIFVVHVTSMCFKLYKGISWLSLDLKFRVKIEVTDDKASCVFVLFDFEMSYIKEKSCAYFVAQSKARNAGPHPIEFDGLVGKKMLFSIDNSLKQLV</sequence>
<dbReference type="InterPro" id="IPR012340">
    <property type="entry name" value="NA-bd_OB-fold"/>
</dbReference>
<feature type="transmembrane region" description="Helical" evidence="1">
    <location>
        <begin position="40"/>
        <end position="64"/>
    </location>
</feature>
<dbReference type="EMBL" id="LXQA010050856">
    <property type="protein sequence ID" value="MCI02990.1"/>
    <property type="molecule type" value="Genomic_DNA"/>
</dbReference>
<dbReference type="AlphaFoldDB" id="A0A392NUU7"/>
<feature type="non-terminal residue" evidence="2">
    <location>
        <position position="153"/>
    </location>
</feature>
<keyword evidence="1" id="KW-0472">Membrane</keyword>
<evidence type="ECO:0000313" key="3">
    <source>
        <dbReference type="Proteomes" id="UP000265520"/>
    </source>
</evidence>
<dbReference type="Proteomes" id="UP000265520">
    <property type="component" value="Unassembled WGS sequence"/>
</dbReference>
<keyword evidence="1" id="KW-1133">Transmembrane helix</keyword>
<evidence type="ECO:0000313" key="2">
    <source>
        <dbReference type="EMBL" id="MCI02990.1"/>
    </source>
</evidence>
<organism evidence="2 3">
    <name type="scientific">Trifolium medium</name>
    <dbReference type="NCBI Taxonomy" id="97028"/>
    <lineage>
        <taxon>Eukaryota</taxon>
        <taxon>Viridiplantae</taxon>
        <taxon>Streptophyta</taxon>
        <taxon>Embryophyta</taxon>
        <taxon>Tracheophyta</taxon>
        <taxon>Spermatophyta</taxon>
        <taxon>Magnoliopsida</taxon>
        <taxon>eudicotyledons</taxon>
        <taxon>Gunneridae</taxon>
        <taxon>Pentapetalae</taxon>
        <taxon>rosids</taxon>
        <taxon>fabids</taxon>
        <taxon>Fabales</taxon>
        <taxon>Fabaceae</taxon>
        <taxon>Papilionoideae</taxon>
        <taxon>50 kb inversion clade</taxon>
        <taxon>NPAAA clade</taxon>
        <taxon>Hologalegina</taxon>
        <taxon>IRL clade</taxon>
        <taxon>Trifolieae</taxon>
        <taxon>Trifolium</taxon>
    </lineage>
</organism>
<keyword evidence="1" id="KW-0812">Transmembrane</keyword>
<reference evidence="2 3" key="1">
    <citation type="journal article" date="2018" name="Front. Plant Sci.">
        <title>Red Clover (Trifolium pratense) and Zigzag Clover (T. medium) - A Picture of Genomic Similarities and Differences.</title>
        <authorList>
            <person name="Dluhosova J."/>
            <person name="Istvanek J."/>
            <person name="Nedelnik J."/>
            <person name="Repkova J."/>
        </authorList>
    </citation>
    <scope>NUCLEOTIDE SEQUENCE [LARGE SCALE GENOMIC DNA]</scope>
    <source>
        <strain evidence="3">cv. 10/8</strain>
        <tissue evidence="2">Leaf</tissue>
    </source>
</reference>
<name>A0A392NUU7_9FABA</name>
<protein>
    <submittedName>
        <fullName evidence="2">Replication factor A protein</fullName>
    </submittedName>
</protein>
<evidence type="ECO:0000256" key="1">
    <source>
        <dbReference type="SAM" id="Phobius"/>
    </source>
</evidence>
<proteinExistence type="predicted"/>
<accession>A0A392NUU7</accession>
<keyword evidence="3" id="KW-1185">Reference proteome</keyword>